<dbReference type="GO" id="GO:0031201">
    <property type="term" value="C:SNARE complex"/>
    <property type="evidence" value="ECO:0007669"/>
    <property type="project" value="TreeGrafter"/>
</dbReference>
<evidence type="ECO:0000256" key="7">
    <source>
        <dbReference type="SAM" id="Phobius"/>
    </source>
</evidence>
<dbReference type="GO" id="GO:0006896">
    <property type="term" value="P:Golgi to vacuole transport"/>
    <property type="evidence" value="ECO:0007669"/>
    <property type="project" value="UniProtKB-ARBA"/>
</dbReference>
<dbReference type="EMBL" id="JAWDJX010000023">
    <property type="protein sequence ID" value="KAK3052012.1"/>
    <property type="molecule type" value="Genomic_DNA"/>
</dbReference>
<dbReference type="InterPro" id="IPR045242">
    <property type="entry name" value="Syntaxin"/>
</dbReference>
<accession>A0AAJ0DKJ9</accession>
<dbReference type="GO" id="GO:0048278">
    <property type="term" value="P:vesicle docking"/>
    <property type="evidence" value="ECO:0007669"/>
    <property type="project" value="TreeGrafter"/>
</dbReference>
<comment type="subcellular location">
    <subcellularLocation>
        <location evidence="1">Endomembrane system</location>
    </subcellularLocation>
</comment>
<dbReference type="SMART" id="SM00397">
    <property type="entry name" value="t_SNARE"/>
    <property type="match status" value="1"/>
</dbReference>
<dbReference type="SUPFAM" id="SSF58038">
    <property type="entry name" value="SNARE fusion complex"/>
    <property type="match status" value="1"/>
</dbReference>
<comment type="caution">
    <text evidence="9">The sequence shown here is derived from an EMBL/GenBank/DDBJ whole genome shotgun (WGS) entry which is preliminary data.</text>
</comment>
<dbReference type="PANTHER" id="PTHR19957">
    <property type="entry name" value="SYNTAXIN"/>
    <property type="match status" value="1"/>
</dbReference>
<keyword evidence="2" id="KW-0813">Transport</keyword>
<keyword evidence="10" id="KW-1185">Reference proteome</keyword>
<feature type="domain" description="T-SNARE coiled-coil homology" evidence="8">
    <location>
        <begin position="175"/>
        <end position="237"/>
    </location>
</feature>
<dbReference type="Proteomes" id="UP001271007">
    <property type="component" value="Unassembled WGS sequence"/>
</dbReference>
<feature type="transmembrane region" description="Helical" evidence="7">
    <location>
        <begin position="245"/>
        <end position="264"/>
    </location>
</feature>
<dbReference type="PROSITE" id="PS50192">
    <property type="entry name" value="T_SNARE"/>
    <property type="match status" value="1"/>
</dbReference>
<keyword evidence="4" id="KW-0175">Coiled coil</keyword>
<evidence type="ECO:0000256" key="2">
    <source>
        <dbReference type="ARBA" id="ARBA00022448"/>
    </source>
</evidence>
<evidence type="ECO:0000313" key="10">
    <source>
        <dbReference type="Proteomes" id="UP001271007"/>
    </source>
</evidence>
<protein>
    <recommendedName>
        <fullName evidence="8">t-SNARE coiled-coil homology domain-containing protein</fullName>
    </recommendedName>
</protein>
<name>A0AAJ0DKJ9_9PEZI</name>
<proteinExistence type="predicted"/>
<organism evidence="9 10">
    <name type="scientific">Extremus antarcticus</name>
    <dbReference type="NCBI Taxonomy" id="702011"/>
    <lineage>
        <taxon>Eukaryota</taxon>
        <taxon>Fungi</taxon>
        <taxon>Dikarya</taxon>
        <taxon>Ascomycota</taxon>
        <taxon>Pezizomycotina</taxon>
        <taxon>Dothideomycetes</taxon>
        <taxon>Dothideomycetidae</taxon>
        <taxon>Mycosphaerellales</taxon>
        <taxon>Extremaceae</taxon>
        <taxon>Extremus</taxon>
    </lineage>
</organism>
<dbReference type="GO" id="GO:0006906">
    <property type="term" value="P:vesicle fusion"/>
    <property type="evidence" value="ECO:0007669"/>
    <property type="project" value="TreeGrafter"/>
</dbReference>
<dbReference type="GO" id="GO:0006886">
    <property type="term" value="P:intracellular protein transport"/>
    <property type="evidence" value="ECO:0007669"/>
    <property type="project" value="TreeGrafter"/>
</dbReference>
<evidence type="ECO:0000256" key="1">
    <source>
        <dbReference type="ARBA" id="ARBA00004308"/>
    </source>
</evidence>
<evidence type="ECO:0000256" key="5">
    <source>
        <dbReference type="ARBA" id="ARBA00023136"/>
    </source>
</evidence>
<evidence type="ECO:0000313" key="9">
    <source>
        <dbReference type="EMBL" id="KAK3052012.1"/>
    </source>
</evidence>
<evidence type="ECO:0000256" key="3">
    <source>
        <dbReference type="ARBA" id="ARBA00022927"/>
    </source>
</evidence>
<keyword evidence="5 7" id="KW-0472">Membrane</keyword>
<keyword evidence="7" id="KW-0812">Transmembrane</keyword>
<dbReference type="CDD" id="cd15859">
    <property type="entry name" value="SNARE_SYN8"/>
    <property type="match status" value="1"/>
</dbReference>
<keyword evidence="3" id="KW-0653">Protein transport</keyword>
<dbReference type="AlphaFoldDB" id="A0AAJ0DKJ9"/>
<dbReference type="PANTHER" id="PTHR19957:SF423">
    <property type="entry name" value="SYNTAXIN-8-RELATED"/>
    <property type="match status" value="1"/>
</dbReference>
<dbReference type="GO" id="GO:0005484">
    <property type="term" value="F:SNAP receptor activity"/>
    <property type="evidence" value="ECO:0007669"/>
    <property type="project" value="TreeGrafter"/>
</dbReference>
<dbReference type="Gene3D" id="1.20.5.110">
    <property type="match status" value="1"/>
</dbReference>
<reference evidence="9" key="1">
    <citation type="submission" date="2023-04" db="EMBL/GenBank/DDBJ databases">
        <title>Black Yeasts Isolated from many extreme environments.</title>
        <authorList>
            <person name="Coleine C."/>
            <person name="Stajich J.E."/>
            <person name="Selbmann L."/>
        </authorList>
    </citation>
    <scope>NUCLEOTIDE SEQUENCE</scope>
    <source>
        <strain evidence="9">CCFEE 5312</strain>
    </source>
</reference>
<dbReference type="InterPro" id="IPR000727">
    <property type="entry name" value="T_SNARE_dom"/>
</dbReference>
<evidence type="ECO:0000256" key="4">
    <source>
        <dbReference type="ARBA" id="ARBA00023054"/>
    </source>
</evidence>
<dbReference type="Pfam" id="PF05739">
    <property type="entry name" value="SNARE"/>
    <property type="match status" value="1"/>
</dbReference>
<dbReference type="GO" id="GO:0000149">
    <property type="term" value="F:SNARE binding"/>
    <property type="evidence" value="ECO:0007669"/>
    <property type="project" value="TreeGrafter"/>
</dbReference>
<evidence type="ECO:0000259" key="8">
    <source>
        <dbReference type="PROSITE" id="PS50192"/>
    </source>
</evidence>
<evidence type="ECO:0000256" key="6">
    <source>
        <dbReference type="SAM" id="MobiDB-lite"/>
    </source>
</evidence>
<gene>
    <name evidence="9" type="ORF">LTR09_006966</name>
</gene>
<sequence>MSTTTPHQLFLLADHLKLSLLERQRAISLNLEPHKQDSHISSSLSNLQEGIQHLESQEADLGQAEDSTSDLSRLRRQFEDLYAQFHGAAPPSAETQRPNDPALRADFDAAQRIPAQARRNKNVRFRDDPSAEAQEDPVDAANRAALFSDQERYRDEPSGPDQSELDNQQIHSYHKQVLKDQDEHLDTLGQSIGRQRVLGIQMGNELEEQNILLEDVESGVDRHTTTLERARKRLGTVARKSKDNWSWVTIGILIVVLVLLIVVLN</sequence>
<keyword evidence="7" id="KW-1133">Transmembrane helix</keyword>
<dbReference type="FunFam" id="1.20.5.110:FF:000060">
    <property type="entry name" value="SNARE complex subunit (Syn8)"/>
    <property type="match status" value="1"/>
</dbReference>
<feature type="region of interest" description="Disordered" evidence="6">
    <location>
        <begin position="110"/>
        <end position="166"/>
    </location>
</feature>
<dbReference type="GO" id="GO:0005768">
    <property type="term" value="C:endosome"/>
    <property type="evidence" value="ECO:0007669"/>
    <property type="project" value="UniProtKB-ARBA"/>
</dbReference>